<organism evidence="1 2">
    <name type="scientific">Quercus lobata</name>
    <name type="common">Valley oak</name>
    <dbReference type="NCBI Taxonomy" id="97700"/>
    <lineage>
        <taxon>Eukaryota</taxon>
        <taxon>Viridiplantae</taxon>
        <taxon>Streptophyta</taxon>
        <taxon>Embryophyta</taxon>
        <taxon>Tracheophyta</taxon>
        <taxon>Spermatophyta</taxon>
        <taxon>Magnoliopsida</taxon>
        <taxon>eudicotyledons</taxon>
        <taxon>Gunneridae</taxon>
        <taxon>Pentapetalae</taxon>
        <taxon>rosids</taxon>
        <taxon>fabids</taxon>
        <taxon>Fagales</taxon>
        <taxon>Fagaceae</taxon>
        <taxon>Quercus</taxon>
    </lineage>
</organism>
<dbReference type="EMBL" id="LRBV02000009">
    <property type="status" value="NOT_ANNOTATED_CDS"/>
    <property type="molecule type" value="Genomic_DNA"/>
</dbReference>
<dbReference type="EnsemblPlants" id="QL09p008114:mrna">
    <property type="protein sequence ID" value="QL09p008114:mrna"/>
    <property type="gene ID" value="QL09p008114"/>
</dbReference>
<protein>
    <submittedName>
        <fullName evidence="1">Uncharacterized protein</fullName>
    </submittedName>
</protein>
<proteinExistence type="predicted"/>
<reference evidence="1 2" key="1">
    <citation type="journal article" date="2016" name="G3 (Bethesda)">
        <title>First Draft Assembly and Annotation of the Genome of a California Endemic Oak Quercus lobata Nee (Fagaceae).</title>
        <authorList>
            <person name="Sork V.L."/>
            <person name="Fitz-Gibbon S.T."/>
            <person name="Puiu D."/>
            <person name="Crepeau M."/>
            <person name="Gugger P.F."/>
            <person name="Sherman R."/>
            <person name="Stevens K."/>
            <person name="Langley C.H."/>
            <person name="Pellegrini M."/>
            <person name="Salzberg S.L."/>
        </authorList>
    </citation>
    <scope>NUCLEOTIDE SEQUENCE [LARGE SCALE GENOMIC DNA]</scope>
    <source>
        <strain evidence="1 2">cv. SW786</strain>
    </source>
</reference>
<accession>A0A7N2MFF5</accession>
<keyword evidence="2" id="KW-1185">Reference proteome</keyword>
<dbReference type="AlphaFoldDB" id="A0A7N2MFF5"/>
<dbReference type="InParanoid" id="A0A7N2MFF5"/>
<name>A0A7N2MFF5_QUELO</name>
<dbReference type="Proteomes" id="UP000594261">
    <property type="component" value="Chromosome 9"/>
</dbReference>
<reference evidence="1" key="2">
    <citation type="submission" date="2021-01" db="UniProtKB">
        <authorList>
            <consortium name="EnsemblPlants"/>
        </authorList>
    </citation>
    <scope>IDENTIFICATION</scope>
</reference>
<dbReference type="Gramene" id="QL09p008114:mrna">
    <property type="protein sequence ID" value="QL09p008114:mrna"/>
    <property type="gene ID" value="QL09p008114"/>
</dbReference>
<evidence type="ECO:0000313" key="1">
    <source>
        <dbReference type="EnsemblPlants" id="QL09p008114:mrna"/>
    </source>
</evidence>
<evidence type="ECO:0000313" key="2">
    <source>
        <dbReference type="Proteomes" id="UP000594261"/>
    </source>
</evidence>
<sequence>MIMKGNKSNAIDLLKANYEAVKEQMNAGTKGIEEAALLDVIALGYMAVGDSKSKRNHLWSRVFFGPRVELGGSDDVDDDAVAADMELTKVVESLKDNQQRTISGFCACAYGKYIFDFEEV</sequence>